<name>A0A6P8ASB6_PYRGI</name>
<dbReference type="InterPro" id="IPR056884">
    <property type="entry name" value="NPHP3-like_N"/>
</dbReference>
<proteinExistence type="predicted"/>
<accession>A0A6P8ASB6</accession>
<sequence>MVKALSAKIDALVKEYDNRLTCMDGTTARTIEVRELFVSDVWPRVEGDFKRMLELLKQFIQQRLDANNLPGKVEVRAKEARSIASTLVRREKEFDIHCHSIRHVFEQMHDLAGCRIVLQSVDDQERGVELVKTEFCSKKLHVEITGKGGSLWPVRFGAYRSSNHRVGLGAEAADALTRNYKDVMFEIQVTDWIQNTWNKYAHKILYKGQFGEPCRVTQQLVDLLKGNLTSLDVVLNSIHDVLRASKQRFAGVGPNHQAAIAANSALEVLGPEMRNAVQEVIKECVQSVENESFALPKTQGLQYCRDLKKQQTEVMSAFVHELRQEILRNRFAARRKAMIQRLSSISSSRDAKDMISAPEPGTGEWFKNHPSYKTWLTSKSSSLLWVSTEAGCGKSVLAKQLVDKLLPLPGSDSRVVCYYFFRDDLDNSKAAPSALRTMLHQIFDQREDLLTNDLLEHLENAGDTMSESYGLLWNSLVSVAEQENGPEVVCVLDALDECASKGRDTITKSLREYYGPTDNSDGGSGQNNYAPQLGRLKILLTSRPEESIKRQLRFMTSTIGPQNRHVCLHLQGEGEEWIQLIEKDIKIVIEKIVLELTEDLSLTTEQEQALRLKLSENRNLTYLWVKLMHDYLANQDDILTPGAFDQSLQTLPVEVDEAYEKILHRRPNPSQTNNVLRILLAAYWPLSLQEFAIAWAVNFTTPRPEWLQQRIPPFALQDVKPASEEQARNHIKRHCGSLVIIVDNKVSFLHHTVKEFLVCLPSLTIMSTDCMVQSWKRSIDLDEVHHDFLNICVKYLASIPYGNHWNISFEEVVGKFPFFFYSAQLWQFHWEQCARREFFQATIKDYMLSLQYKGVNRRFWHVLRYRVTRY</sequence>
<evidence type="ECO:0000259" key="2">
    <source>
        <dbReference type="SMART" id="SM00954"/>
    </source>
</evidence>
<dbReference type="Gene3D" id="3.40.50.300">
    <property type="entry name" value="P-loop containing nucleotide triphosphate hydrolases"/>
    <property type="match status" value="1"/>
</dbReference>
<keyword evidence="1" id="KW-0677">Repeat</keyword>
<gene>
    <name evidence="4" type="ORF">PgNI_09267</name>
</gene>
<dbReference type="KEGG" id="pgri:PgNI_09267"/>
<dbReference type="InterPro" id="IPR007685">
    <property type="entry name" value="RelA_SpoT"/>
</dbReference>
<protein>
    <recommendedName>
        <fullName evidence="2">RelA/SpoT domain-containing protein</fullName>
    </recommendedName>
</protein>
<organism evidence="3 4">
    <name type="scientific">Pyricularia grisea</name>
    <name type="common">Crabgrass-specific blast fungus</name>
    <name type="synonym">Magnaporthe grisea</name>
    <dbReference type="NCBI Taxonomy" id="148305"/>
    <lineage>
        <taxon>Eukaryota</taxon>
        <taxon>Fungi</taxon>
        <taxon>Dikarya</taxon>
        <taxon>Ascomycota</taxon>
        <taxon>Pezizomycotina</taxon>
        <taxon>Sordariomycetes</taxon>
        <taxon>Sordariomycetidae</taxon>
        <taxon>Magnaporthales</taxon>
        <taxon>Pyriculariaceae</taxon>
        <taxon>Pyricularia</taxon>
    </lineage>
</organism>
<evidence type="ECO:0000256" key="1">
    <source>
        <dbReference type="ARBA" id="ARBA00022737"/>
    </source>
</evidence>
<feature type="domain" description="RelA/SpoT" evidence="2">
    <location>
        <begin position="75"/>
        <end position="212"/>
    </location>
</feature>
<dbReference type="Gene3D" id="3.30.460.10">
    <property type="entry name" value="Beta Polymerase, domain 2"/>
    <property type="match status" value="1"/>
</dbReference>
<evidence type="ECO:0000313" key="3">
    <source>
        <dbReference type="Proteomes" id="UP000515153"/>
    </source>
</evidence>
<dbReference type="GeneID" id="41964162"/>
<dbReference type="SMART" id="SM00954">
    <property type="entry name" value="RelA_SpoT"/>
    <property type="match status" value="1"/>
</dbReference>
<dbReference type="SUPFAM" id="SSF52540">
    <property type="entry name" value="P-loop containing nucleoside triphosphate hydrolases"/>
    <property type="match status" value="1"/>
</dbReference>
<dbReference type="CDD" id="cd05399">
    <property type="entry name" value="NT_Rel-Spo_like"/>
    <property type="match status" value="1"/>
</dbReference>
<reference evidence="4" key="1">
    <citation type="journal article" date="2019" name="Mol. Biol. Evol.">
        <title>Blast fungal genomes show frequent chromosomal changes, gene gains and losses, and effector gene turnover.</title>
        <authorList>
            <person name="Gomez Luciano L.B."/>
            <person name="Jason Tsai I."/>
            <person name="Chuma I."/>
            <person name="Tosa Y."/>
            <person name="Chen Y.H."/>
            <person name="Li J.Y."/>
            <person name="Li M.Y."/>
            <person name="Jade Lu M.Y."/>
            <person name="Nakayashiki H."/>
            <person name="Li W.H."/>
        </authorList>
    </citation>
    <scope>NUCLEOTIDE SEQUENCE</scope>
    <source>
        <strain evidence="4">NI907</strain>
    </source>
</reference>
<dbReference type="Pfam" id="PF24883">
    <property type="entry name" value="NPHP3_N"/>
    <property type="match status" value="1"/>
</dbReference>
<reference evidence="4" key="3">
    <citation type="submission" date="2025-08" db="UniProtKB">
        <authorList>
            <consortium name="RefSeq"/>
        </authorList>
    </citation>
    <scope>IDENTIFICATION</scope>
    <source>
        <strain evidence="4">NI907</strain>
    </source>
</reference>
<dbReference type="GO" id="GO:0015969">
    <property type="term" value="P:guanosine tetraphosphate metabolic process"/>
    <property type="evidence" value="ECO:0007669"/>
    <property type="project" value="InterPro"/>
</dbReference>
<dbReference type="InterPro" id="IPR027417">
    <property type="entry name" value="P-loop_NTPase"/>
</dbReference>
<reference evidence="4" key="2">
    <citation type="submission" date="2019-10" db="EMBL/GenBank/DDBJ databases">
        <authorList>
            <consortium name="NCBI Genome Project"/>
        </authorList>
    </citation>
    <scope>NUCLEOTIDE SEQUENCE</scope>
    <source>
        <strain evidence="4">NI907</strain>
    </source>
</reference>
<dbReference type="RefSeq" id="XP_030977798.1">
    <property type="nucleotide sequence ID" value="XM_031129254.1"/>
</dbReference>
<dbReference type="AlphaFoldDB" id="A0A6P8ASB6"/>
<evidence type="ECO:0000313" key="4">
    <source>
        <dbReference type="RefSeq" id="XP_030977798.1"/>
    </source>
</evidence>
<dbReference type="Proteomes" id="UP000515153">
    <property type="component" value="Unplaced"/>
</dbReference>
<dbReference type="PANTHER" id="PTHR10039">
    <property type="entry name" value="AMELOGENIN"/>
    <property type="match status" value="1"/>
</dbReference>
<dbReference type="InterPro" id="IPR043519">
    <property type="entry name" value="NT_sf"/>
</dbReference>
<dbReference type="SUPFAM" id="SSF81301">
    <property type="entry name" value="Nucleotidyltransferase"/>
    <property type="match status" value="1"/>
</dbReference>
<dbReference type="Pfam" id="PF04607">
    <property type="entry name" value="RelA_SpoT"/>
    <property type="match status" value="1"/>
</dbReference>
<keyword evidence="3" id="KW-1185">Reference proteome</keyword>